<gene>
    <name evidence="2" type="ORF">APZ42_032417</name>
</gene>
<evidence type="ECO:0000259" key="1">
    <source>
        <dbReference type="Pfam" id="PF25597"/>
    </source>
</evidence>
<dbReference type="Pfam" id="PF25597">
    <property type="entry name" value="SH3_retrovirus"/>
    <property type="match status" value="1"/>
</dbReference>
<feature type="domain" description="Retroviral polymerase SH3-like" evidence="1">
    <location>
        <begin position="405"/>
        <end position="456"/>
    </location>
</feature>
<dbReference type="OrthoDB" id="97058at2759"/>
<evidence type="ECO:0000313" key="2">
    <source>
        <dbReference type="EMBL" id="KZS04595.1"/>
    </source>
</evidence>
<dbReference type="Proteomes" id="UP000076858">
    <property type="component" value="Unassembled WGS sequence"/>
</dbReference>
<dbReference type="InterPro" id="IPR057670">
    <property type="entry name" value="SH3_retrovirus"/>
</dbReference>
<comment type="caution">
    <text evidence="2">The sequence shown here is derived from an EMBL/GenBank/DDBJ whole genome shotgun (WGS) entry which is preliminary data.</text>
</comment>
<evidence type="ECO:0000313" key="3">
    <source>
        <dbReference type="Proteomes" id="UP000076858"/>
    </source>
</evidence>
<dbReference type="PANTHER" id="PTHR47481:SF7">
    <property type="entry name" value="CCHC-TYPE DOMAIN-CONTAINING PROTEIN"/>
    <property type="match status" value="1"/>
</dbReference>
<sequence length="486" mass="55380">MASSVVFFSSKDVSNVLKFDGNNFPFWKFQIFLAFEQHNLLKIFIGDETKPAVINAVDAQGVSHSNEEEIKSWCNPENAARVAIVATIEQVWQRSLINCKTANEMWKRLTSQHEQAALENVHSLLQRFFEYPYQKGDDVMSHITAIETFARQLEDLGSPLTEAQIITKITCTLPPSFRPLLSSWENLEANKKTLKLLTARLIKEESMNKVYGDSSSSDTAFFAKQSVFKPKTDTSKMSNKKVTFKRKCNYCDGDGHVEERCWQKSFNLKVDQSLKSNGGETQAKFAHHVSPIRKEESHQAWSGDHAFRSYSFFLQKSRSEIGLLILEQRDICEDSLPLQVAGYGDVPFRAERRIRETQQDGAGIGNKYAPFFFTTIRALVGSILLCGLFAPPSSVQNRRKKKHLFVHIPKEKRGKFDPKAVKCYHVGYCETQKAFRAWDSVNRKVLISRDVVFQELDDRAVEIEQPSSIFDLVANSCFEEMLPQAS</sequence>
<dbReference type="PANTHER" id="PTHR47481">
    <property type="match status" value="1"/>
</dbReference>
<protein>
    <recommendedName>
        <fullName evidence="1">Retroviral polymerase SH3-like domain-containing protein</fullName>
    </recommendedName>
</protein>
<accession>A0A162D9E2</accession>
<dbReference type="EMBL" id="LRGB01003115">
    <property type="protein sequence ID" value="KZS04595.1"/>
    <property type="molecule type" value="Genomic_DNA"/>
</dbReference>
<organism evidence="2 3">
    <name type="scientific">Daphnia magna</name>
    <dbReference type="NCBI Taxonomy" id="35525"/>
    <lineage>
        <taxon>Eukaryota</taxon>
        <taxon>Metazoa</taxon>
        <taxon>Ecdysozoa</taxon>
        <taxon>Arthropoda</taxon>
        <taxon>Crustacea</taxon>
        <taxon>Branchiopoda</taxon>
        <taxon>Diplostraca</taxon>
        <taxon>Cladocera</taxon>
        <taxon>Anomopoda</taxon>
        <taxon>Daphniidae</taxon>
        <taxon>Daphnia</taxon>
    </lineage>
</organism>
<name>A0A162D9E2_9CRUS</name>
<proteinExistence type="predicted"/>
<keyword evidence="3" id="KW-1185">Reference proteome</keyword>
<reference evidence="2 3" key="1">
    <citation type="submission" date="2016-03" db="EMBL/GenBank/DDBJ databases">
        <title>EvidentialGene: Evidence-directed Construction of Genes on Genomes.</title>
        <authorList>
            <person name="Gilbert D.G."/>
            <person name="Choi J.-H."/>
            <person name="Mockaitis K."/>
            <person name="Colbourne J."/>
            <person name="Pfrender M."/>
        </authorList>
    </citation>
    <scope>NUCLEOTIDE SEQUENCE [LARGE SCALE GENOMIC DNA]</scope>
    <source>
        <strain evidence="2 3">Xinb3</strain>
        <tissue evidence="2">Complete organism</tissue>
    </source>
</reference>
<dbReference type="AlphaFoldDB" id="A0A162D9E2"/>
<dbReference type="Pfam" id="PF14223">
    <property type="entry name" value="Retrotran_gag_2"/>
    <property type="match status" value="1"/>
</dbReference>